<dbReference type="Gene3D" id="1.10.10.10">
    <property type="entry name" value="Winged helix-like DNA-binding domain superfamily/Winged helix DNA-binding domain"/>
    <property type="match status" value="1"/>
</dbReference>
<evidence type="ECO:0000313" key="7">
    <source>
        <dbReference type="Proteomes" id="UP001336250"/>
    </source>
</evidence>
<comment type="similarity">
    <text evidence="1">Belongs to the LysR transcriptional regulatory family.</text>
</comment>
<evidence type="ECO:0000256" key="2">
    <source>
        <dbReference type="ARBA" id="ARBA00023015"/>
    </source>
</evidence>
<gene>
    <name evidence="6" type="ORF">V4F39_13065</name>
</gene>
<dbReference type="Proteomes" id="UP001336250">
    <property type="component" value="Unassembled WGS sequence"/>
</dbReference>
<accession>A0AAW9Q4W5</accession>
<dbReference type="GO" id="GO:0005829">
    <property type="term" value="C:cytosol"/>
    <property type="evidence" value="ECO:0007669"/>
    <property type="project" value="TreeGrafter"/>
</dbReference>
<organism evidence="6 7">
    <name type="scientific">Aquincola agrisoli</name>
    <dbReference type="NCBI Taxonomy" id="3119538"/>
    <lineage>
        <taxon>Bacteria</taxon>
        <taxon>Pseudomonadati</taxon>
        <taxon>Pseudomonadota</taxon>
        <taxon>Betaproteobacteria</taxon>
        <taxon>Burkholderiales</taxon>
        <taxon>Sphaerotilaceae</taxon>
        <taxon>Aquincola</taxon>
    </lineage>
</organism>
<dbReference type="FunFam" id="1.10.10.10:FF:000001">
    <property type="entry name" value="LysR family transcriptional regulator"/>
    <property type="match status" value="1"/>
</dbReference>
<dbReference type="PRINTS" id="PR00039">
    <property type="entry name" value="HTHLYSR"/>
</dbReference>
<dbReference type="PANTHER" id="PTHR30419">
    <property type="entry name" value="HTH-TYPE TRANSCRIPTIONAL REGULATOR YBHD"/>
    <property type="match status" value="1"/>
</dbReference>
<dbReference type="Gene3D" id="3.40.190.290">
    <property type="match status" value="1"/>
</dbReference>
<evidence type="ECO:0000256" key="4">
    <source>
        <dbReference type="ARBA" id="ARBA00023163"/>
    </source>
</evidence>
<dbReference type="PROSITE" id="PS50931">
    <property type="entry name" value="HTH_LYSR"/>
    <property type="match status" value="1"/>
</dbReference>
<dbReference type="InterPro" id="IPR036390">
    <property type="entry name" value="WH_DNA-bd_sf"/>
</dbReference>
<evidence type="ECO:0000256" key="3">
    <source>
        <dbReference type="ARBA" id="ARBA00023125"/>
    </source>
</evidence>
<sequence length="315" mass="33324">MSTHPLNITLKQLRVLLSVADEGGFRRAGDAIGLSQPAVSQCVRALEAALGVKLLDRTTREVLLTPAGESLVGPLRRALDELQDLLARTQALGAQSRGVVRVASAPTVSAGLMPRCLSAALRRHPEIQVLLTDQAQRLVLDSVRSGAVDFAVVVGGERMDDLEQQTVFEEDFVLVCPAAHALARRRQVPLSALADQPLVLLDHTSGSRPLIDDALRHQGSRARVVLDVGSAATAFRMVAEGLGLSILPSLSLPLPDASALRAVPLAPALRRRIALVARRNRSLSPAAQRIWALVAEIAAQPPSPAAGGPAHLSAE</sequence>
<dbReference type="SUPFAM" id="SSF46785">
    <property type="entry name" value="Winged helix' DNA-binding domain"/>
    <property type="match status" value="1"/>
</dbReference>
<evidence type="ECO:0000256" key="1">
    <source>
        <dbReference type="ARBA" id="ARBA00009437"/>
    </source>
</evidence>
<comment type="caution">
    <text evidence="6">The sequence shown here is derived from an EMBL/GenBank/DDBJ whole genome shotgun (WGS) entry which is preliminary data.</text>
</comment>
<feature type="domain" description="HTH lysR-type" evidence="5">
    <location>
        <begin position="8"/>
        <end position="65"/>
    </location>
</feature>
<keyword evidence="3" id="KW-0238">DNA-binding</keyword>
<dbReference type="PANTHER" id="PTHR30419:SF14">
    <property type="entry name" value="LYSR FAMILY TRANSCRIPTIONAL REGULATOR"/>
    <property type="match status" value="1"/>
</dbReference>
<keyword evidence="2" id="KW-0805">Transcription regulation</keyword>
<dbReference type="InterPro" id="IPR036388">
    <property type="entry name" value="WH-like_DNA-bd_sf"/>
</dbReference>
<dbReference type="InterPro" id="IPR050950">
    <property type="entry name" value="HTH-type_LysR_regulators"/>
</dbReference>
<evidence type="ECO:0000313" key="6">
    <source>
        <dbReference type="EMBL" id="MEF7614846.1"/>
    </source>
</evidence>
<name>A0AAW9Q4W5_9BURK</name>
<dbReference type="InterPro" id="IPR000847">
    <property type="entry name" value="LysR_HTH_N"/>
</dbReference>
<proteinExistence type="inferred from homology"/>
<dbReference type="GO" id="GO:0003700">
    <property type="term" value="F:DNA-binding transcription factor activity"/>
    <property type="evidence" value="ECO:0007669"/>
    <property type="project" value="InterPro"/>
</dbReference>
<dbReference type="CDD" id="cd08440">
    <property type="entry name" value="PBP2_LTTR_like_4"/>
    <property type="match status" value="1"/>
</dbReference>
<protein>
    <submittedName>
        <fullName evidence="6">LysR family transcriptional regulator</fullName>
    </submittedName>
</protein>
<dbReference type="GO" id="GO:0003677">
    <property type="term" value="F:DNA binding"/>
    <property type="evidence" value="ECO:0007669"/>
    <property type="project" value="UniProtKB-KW"/>
</dbReference>
<dbReference type="AlphaFoldDB" id="A0AAW9Q4W5"/>
<dbReference type="Pfam" id="PF00126">
    <property type="entry name" value="HTH_1"/>
    <property type="match status" value="1"/>
</dbReference>
<dbReference type="Pfam" id="PF03466">
    <property type="entry name" value="LysR_substrate"/>
    <property type="match status" value="1"/>
</dbReference>
<dbReference type="InterPro" id="IPR005119">
    <property type="entry name" value="LysR_subst-bd"/>
</dbReference>
<dbReference type="RefSeq" id="WP_332289913.1">
    <property type="nucleotide sequence ID" value="NZ_JAZIBG010000028.1"/>
</dbReference>
<dbReference type="EMBL" id="JAZIBG010000028">
    <property type="protein sequence ID" value="MEF7614846.1"/>
    <property type="molecule type" value="Genomic_DNA"/>
</dbReference>
<keyword evidence="4" id="KW-0804">Transcription</keyword>
<keyword evidence="7" id="KW-1185">Reference proteome</keyword>
<evidence type="ECO:0000259" key="5">
    <source>
        <dbReference type="PROSITE" id="PS50931"/>
    </source>
</evidence>
<reference evidence="6 7" key="1">
    <citation type="submission" date="2024-02" db="EMBL/GenBank/DDBJ databases">
        <title>Genome sequence of Aquincola sp. MAHUQ-54.</title>
        <authorList>
            <person name="Huq M.A."/>
        </authorList>
    </citation>
    <scope>NUCLEOTIDE SEQUENCE [LARGE SCALE GENOMIC DNA]</scope>
    <source>
        <strain evidence="6 7">MAHUQ-54</strain>
    </source>
</reference>
<dbReference type="SUPFAM" id="SSF53850">
    <property type="entry name" value="Periplasmic binding protein-like II"/>
    <property type="match status" value="1"/>
</dbReference>